<evidence type="ECO:0000256" key="13">
    <source>
        <dbReference type="PIRSR" id="PIRSR601019-2"/>
    </source>
</evidence>
<dbReference type="EC" id="2.1.3.2" evidence="3"/>
<dbReference type="GO" id="GO:0007186">
    <property type="term" value="P:G protein-coupled receptor signaling pathway"/>
    <property type="evidence" value="ECO:0007669"/>
    <property type="project" value="InterPro"/>
</dbReference>
<dbReference type="InterPro" id="IPR006132">
    <property type="entry name" value="Asp/Orn_carbamoyltranf_P-bd"/>
</dbReference>
<dbReference type="GO" id="GO:0004070">
    <property type="term" value="F:aspartate carbamoyltransferase activity"/>
    <property type="evidence" value="ECO:0007669"/>
    <property type="project" value="UniProtKB-EC"/>
</dbReference>
<evidence type="ECO:0000256" key="12">
    <source>
        <dbReference type="PIRSR" id="PIRSR601019-1"/>
    </source>
</evidence>
<evidence type="ECO:0000313" key="17">
    <source>
        <dbReference type="Proteomes" id="UP000719412"/>
    </source>
</evidence>
<dbReference type="SMART" id="SM00275">
    <property type="entry name" value="G_alpha"/>
    <property type="match status" value="1"/>
</dbReference>
<dbReference type="SUPFAM" id="SSF52540">
    <property type="entry name" value="P-loop containing nucleoside triphosphate hydrolases"/>
    <property type="match status" value="1"/>
</dbReference>
<dbReference type="Gene3D" id="3.40.50.300">
    <property type="entry name" value="P-loop containing nucleotide triphosphate hydrolases"/>
    <property type="match status" value="1"/>
</dbReference>
<evidence type="ECO:0000259" key="14">
    <source>
        <dbReference type="Pfam" id="PF00185"/>
    </source>
</evidence>
<dbReference type="SUPFAM" id="SSF53671">
    <property type="entry name" value="Aspartate/ornithine carbamoyltransferase"/>
    <property type="match status" value="1"/>
</dbReference>
<dbReference type="PRINTS" id="PR00100">
    <property type="entry name" value="AOTCASE"/>
</dbReference>
<dbReference type="InterPro" id="IPR002082">
    <property type="entry name" value="Asp_carbamoyltransf"/>
</dbReference>
<dbReference type="Gene3D" id="3.40.50.1370">
    <property type="entry name" value="Aspartate/ornithine carbamoyltransferase"/>
    <property type="match status" value="2"/>
</dbReference>
<dbReference type="Pfam" id="PF02729">
    <property type="entry name" value="OTCace_N"/>
    <property type="match status" value="1"/>
</dbReference>
<evidence type="ECO:0000256" key="10">
    <source>
        <dbReference type="ARBA" id="ARBA00043884"/>
    </source>
</evidence>
<evidence type="ECO:0000256" key="9">
    <source>
        <dbReference type="ARBA" id="ARBA00023224"/>
    </source>
</evidence>
<organism evidence="16 17">
    <name type="scientific">Tenebrio molitor</name>
    <name type="common">Yellow mealworm beetle</name>
    <dbReference type="NCBI Taxonomy" id="7067"/>
    <lineage>
        <taxon>Eukaryota</taxon>
        <taxon>Metazoa</taxon>
        <taxon>Ecdysozoa</taxon>
        <taxon>Arthropoda</taxon>
        <taxon>Hexapoda</taxon>
        <taxon>Insecta</taxon>
        <taxon>Pterygota</taxon>
        <taxon>Neoptera</taxon>
        <taxon>Endopterygota</taxon>
        <taxon>Coleoptera</taxon>
        <taxon>Polyphaga</taxon>
        <taxon>Cucujiformia</taxon>
        <taxon>Tenebrionidae</taxon>
        <taxon>Tenebrio</taxon>
    </lineage>
</organism>
<dbReference type="GO" id="GO:0016597">
    <property type="term" value="F:amino acid binding"/>
    <property type="evidence" value="ECO:0007669"/>
    <property type="project" value="InterPro"/>
</dbReference>
<sequence length="529" mass="59764">MSTLMWSCPCCLRFKFSPEEIEQRYKSLEIDKMLEKDKQALKRQVKLLLLGAGESGKSTFLKQMKIIHGIKFESELVMEYQQIIYQNVIKGMRVLVDARDKLGIPWGDPSNAALGKEMLQFNAPVLDSRTFIQFWDSLEELVWNHQAAKFNIKHIRGHSKKNKNPLDFTSGMGPACESRKVTNGIFKKLLSGNKVHFSSTKDLHVDNRLRAVTSPTPPLIGGRIRTDSFSHLEPGHHGHSLTGKHVLSVDMFTKDQLNDIFNLAQTFRVYVGKERSVDHILRGKVMASVFYQVSTRTSCSFAAAMQRLGGGVIYMDETSSSVKKGETLENSIAVMAGYADVVVLRHPTPGSVLRASHHCRKPLINAGDGIGEHPSQALLDIFTIREEIGTVHPLARLLTLYNVQLRYVSPASLKMPSHIVNFVTSKQIPQEEYNSLEEVLPDTDVLYMARIQRERFSSQEEYDKACGHFIVTPQLMTRAKRKMVVLHPLPRVFEISPEFDTDPRAAYYRQAECGMCVRMAILPMVLGKC</sequence>
<dbReference type="GO" id="GO:0005525">
    <property type="term" value="F:GTP binding"/>
    <property type="evidence" value="ECO:0007669"/>
    <property type="project" value="UniProtKB-KW"/>
</dbReference>
<dbReference type="NCBIfam" id="TIGR00670">
    <property type="entry name" value="asp_carb_tr"/>
    <property type="match status" value="1"/>
</dbReference>
<dbReference type="GO" id="GO:0046872">
    <property type="term" value="F:metal ion binding"/>
    <property type="evidence" value="ECO:0007669"/>
    <property type="project" value="UniProtKB-KW"/>
</dbReference>
<evidence type="ECO:0000256" key="5">
    <source>
        <dbReference type="ARBA" id="ARBA00022723"/>
    </source>
</evidence>
<feature type="domain" description="Aspartate/ornithine carbamoyltransferase Asp/Orn-binding" evidence="14">
    <location>
        <begin position="390"/>
        <end position="523"/>
    </location>
</feature>
<keyword evidence="7" id="KW-0665">Pyrimidine biosynthesis</keyword>
<gene>
    <name evidence="16" type="ORF">GEV33_007986</name>
</gene>
<dbReference type="FunFam" id="3.40.50.1370:FF:000005">
    <property type="entry name" value="CAD protein-like isoform X1"/>
    <property type="match status" value="1"/>
</dbReference>
<dbReference type="EMBL" id="JABDTM020023904">
    <property type="protein sequence ID" value="KAH0814805.1"/>
    <property type="molecule type" value="Genomic_DNA"/>
</dbReference>
<feature type="domain" description="Aspartate/ornithine carbamoyltransferase carbamoyl-P binding" evidence="15">
    <location>
        <begin position="244"/>
        <end position="386"/>
    </location>
</feature>
<name>A0A8J6LBB0_TENMO</name>
<dbReference type="GO" id="GO:0031683">
    <property type="term" value="F:G-protein beta/gamma-subunit complex binding"/>
    <property type="evidence" value="ECO:0007669"/>
    <property type="project" value="InterPro"/>
</dbReference>
<dbReference type="InterPro" id="IPR027417">
    <property type="entry name" value="P-loop_NTPase"/>
</dbReference>
<dbReference type="GO" id="GO:0044205">
    <property type="term" value="P:'de novo' UMP biosynthetic process"/>
    <property type="evidence" value="ECO:0007669"/>
    <property type="project" value="UniProtKB-UniPathway"/>
</dbReference>
<feature type="binding site" evidence="12">
    <location>
        <begin position="54"/>
        <end position="59"/>
    </location>
    <ligand>
        <name>GTP</name>
        <dbReference type="ChEBI" id="CHEBI:37565"/>
    </ligand>
</feature>
<dbReference type="InterPro" id="IPR006131">
    <property type="entry name" value="Asp_carbamoyltransf_Asp/Orn-bd"/>
</dbReference>
<protein>
    <recommendedName>
        <fullName evidence="3">aspartate carbamoyltransferase</fullName>
        <ecNumber evidence="3">2.1.3.2</ecNumber>
    </recommendedName>
</protein>
<comment type="function">
    <text evidence="10">Catalyzes the condensation of carbamoyl phosphate and aspartate to form carbamoyl aspartate and inorganic phosphate, the committed step in the de novo pyrimidine nucleotide biosynthesis pathway.</text>
</comment>
<evidence type="ECO:0000313" key="16">
    <source>
        <dbReference type="EMBL" id="KAH0814805.1"/>
    </source>
</evidence>
<dbReference type="InterPro" id="IPR006130">
    <property type="entry name" value="Asp/Orn_carbamoylTrfase"/>
</dbReference>
<evidence type="ECO:0000256" key="7">
    <source>
        <dbReference type="ARBA" id="ARBA00022975"/>
    </source>
</evidence>
<dbReference type="InterPro" id="IPR036901">
    <property type="entry name" value="Asp/Orn_carbamoylTrfase_sf"/>
</dbReference>
<dbReference type="FunFam" id="3.40.50.300:FF:000692">
    <property type="entry name" value="Guanine nucleotide-binding protein subunit alpha"/>
    <property type="match status" value="1"/>
</dbReference>
<dbReference type="AlphaFoldDB" id="A0A8J6LBB0"/>
<keyword evidence="4" id="KW-0808">Transferase</keyword>
<dbReference type="PANTHER" id="PTHR45753:SF6">
    <property type="entry name" value="ASPARTATE CARBAMOYLTRANSFERASE"/>
    <property type="match status" value="1"/>
</dbReference>
<dbReference type="Proteomes" id="UP000719412">
    <property type="component" value="Unassembled WGS sequence"/>
</dbReference>
<evidence type="ECO:0000256" key="8">
    <source>
        <dbReference type="ARBA" id="ARBA00023134"/>
    </source>
</evidence>
<reference evidence="16" key="2">
    <citation type="submission" date="2021-08" db="EMBL/GenBank/DDBJ databases">
        <authorList>
            <person name="Eriksson T."/>
        </authorList>
    </citation>
    <scope>NUCLEOTIDE SEQUENCE</scope>
    <source>
        <strain evidence="16">Stoneville</strain>
        <tissue evidence="16">Whole head</tissue>
    </source>
</reference>
<evidence type="ECO:0000256" key="11">
    <source>
        <dbReference type="ARBA" id="ARBA00048859"/>
    </source>
</evidence>
<dbReference type="InterPro" id="IPR011025">
    <property type="entry name" value="GproteinA_insert"/>
</dbReference>
<keyword evidence="6 12" id="KW-0547">Nucleotide-binding</keyword>
<dbReference type="GO" id="GO:0003924">
    <property type="term" value="F:GTPase activity"/>
    <property type="evidence" value="ECO:0007669"/>
    <property type="project" value="InterPro"/>
</dbReference>
<proteinExistence type="inferred from homology"/>
<evidence type="ECO:0000256" key="6">
    <source>
        <dbReference type="ARBA" id="ARBA00022741"/>
    </source>
</evidence>
<comment type="catalytic activity">
    <reaction evidence="11">
        <text>carbamoyl phosphate + L-aspartate = N-carbamoyl-L-aspartate + phosphate + H(+)</text>
        <dbReference type="Rhea" id="RHEA:20013"/>
        <dbReference type="ChEBI" id="CHEBI:15378"/>
        <dbReference type="ChEBI" id="CHEBI:29991"/>
        <dbReference type="ChEBI" id="CHEBI:32814"/>
        <dbReference type="ChEBI" id="CHEBI:43474"/>
        <dbReference type="ChEBI" id="CHEBI:58228"/>
        <dbReference type="EC" id="2.1.3.2"/>
    </reaction>
</comment>
<dbReference type="PRINTS" id="PR00101">
    <property type="entry name" value="ATCASE"/>
</dbReference>
<reference evidence="16" key="1">
    <citation type="journal article" date="2020" name="J Insects Food Feed">
        <title>The yellow mealworm (Tenebrio molitor) genome: a resource for the emerging insects as food and feed industry.</title>
        <authorList>
            <person name="Eriksson T."/>
            <person name="Andere A."/>
            <person name="Kelstrup H."/>
            <person name="Emery V."/>
            <person name="Picard C."/>
        </authorList>
    </citation>
    <scope>NUCLEOTIDE SEQUENCE</scope>
    <source>
        <strain evidence="16">Stoneville</strain>
        <tissue evidence="16">Whole head</tissue>
    </source>
</reference>
<keyword evidence="5 13" id="KW-0479">Metal-binding</keyword>
<dbReference type="SUPFAM" id="SSF47895">
    <property type="entry name" value="Transducin (alpha subunit), insertion domain"/>
    <property type="match status" value="1"/>
</dbReference>
<evidence type="ECO:0000256" key="3">
    <source>
        <dbReference type="ARBA" id="ARBA00013008"/>
    </source>
</evidence>
<dbReference type="PANTHER" id="PTHR45753">
    <property type="entry name" value="ORNITHINE CARBAMOYLTRANSFERASE, MITOCHONDRIAL"/>
    <property type="match status" value="1"/>
</dbReference>
<dbReference type="Pfam" id="PF00503">
    <property type="entry name" value="G-alpha"/>
    <property type="match status" value="1"/>
</dbReference>
<dbReference type="FunFam" id="3.40.50.1370:FF:000002">
    <property type="entry name" value="Aspartate carbamoyltransferase 2"/>
    <property type="match status" value="1"/>
</dbReference>
<evidence type="ECO:0000256" key="2">
    <source>
        <dbReference type="ARBA" id="ARBA00008896"/>
    </source>
</evidence>
<dbReference type="GO" id="GO:0006207">
    <property type="term" value="P:'de novo' pyrimidine nucleobase biosynthetic process"/>
    <property type="evidence" value="ECO:0007669"/>
    <property type="project" value="InterPro"/>
</dbReference>
<dbReference type="InterPro" id="IPR001019">
    <property type="entry name" value="Gprotein_alpha_su"/>
</dbReference>
<comment type="pathway">
    <text evidence="1">Pyrimidine metabolism; UMP biosynthesis via de novo pathway; (S)-dihydroorotate from bicarbonate: step 2/3.</text>
</comment>
<accession>A0A8J6LBB0</accession>
<keyword evidence="9" id="KW-0807">Transducer</keyword>
<evidence type="ECO:0000256" key="1">
    <source>
        <dbReference type="ARBA" id="ARBA00004852"/>
    </source>
</evidence>
<dbReference type="UniPathway" id="UPA00070">
    <property type="reaction ID" value="UER00116"/>
</dbReference>
<dbReference type="Pfam" id="PF00185">
    <property type="entry name" value="OTCace"/>
    <property type="match status" value="1"/>
</dbReference>
<comment type="caution">
    <text evidence="16">The sequence shown here is derived from an EMBL/GenBank/DDBJ whole genome shotgun (WGS) entry which is preliminary data.</text>
</comment>
<keyword evidence="13" id="KW-0460">Magnesium</keyword>
<keyword evidence="8 12" id="KW-0342">GTP-binding</keyword>
<evidence type="ECO:0000259" key="15">
    <source>
        <dbReference type="Pfam" id="PF02729"/>
    </source>
</evidence>
<comment type="similarity">
    <text evidence="2">Belongs to the aspartate/ornithine carbamoyltransferase superfamily. ATCase family.</text>
</comment>
<dbReference type="GO" id="GO:0006520">
    <property type="term" value="P:amino acid metabolic process"/>
    <property type="evidence" value="ECO:0007669"/>
    <property type="project" value="InterPro"/>
</dbReference>
<keyword evidence="17" id="KW-1185">Reference proteome</keyword>
<feature type="binding site" evidence="13">
    <location>
        <position position="58"/>
    </location>
    <ligand>
        <name>Mg(2+)</name>
        <dbReference type="ChEBI" id="CHEBI:18420"/>
    </ligand>
</feature>
<evidence type="ECO:0000256" key="4">
    <source>
        <dbReference type="ARBA" id="ARBA00022679"/>
    </source>
</evidence>